<dbReference type="PANTHER" id="PTHR47160">
    <property type="entry name" value="PUTATIVE-RELATED"/>
    <property type="match status" value="1"/>
</dbReference>
<dbReference type="EMBL" id="JAHWGI010000569">
    <property type="protein sequence ID" value="KAK3916688.1"/>
    <property type="molecule type" value="Genomic_DNA"/>
</dbReference>
<dbReference type="AlphaFoldDB" id="A0AAE1H959"/>
<organism evidence="2 3">
    <name type="scientific">Frankliniella fusca</name>
    <dbReference type="NCBI Taxonomy" id="407009"/>
    <lineage>
        <taxon>Eukaryota</taxon>
        <taxon>Metazoa</taxon>
        <taxon>Ecdysozoa</taxon>
        <taxon>Arthropoda</taxon>
        <taxon>Hexapoda</taxon>
        <taxon>Insecta</taxon>
        <taxon>Pterygota</taxon>
        <taxon>Neoptera</taxon>
        <taxon>Paraneoptera</taxon>
        <taxon>Thysanoptera</taxon>
        <taxon>Terebrantia</taxon>
        <taxon>Thripoidea</taxon>
        <taxon>Thripidae</taxon>
        <taxon>Frankliniella</taxon>
    </lineage>
</organism>
<accession>A0AAE1H959</accession>
<dbReference type="InterPro" id="IPR018289">
    <property type="entry name" value="MULE_transposase_dom"/>
</dbReference>
<gene>
    <name evidence="2" type="ORF">KUF71_025755</name>
</gene>
<dbReference type="Proteomes" id="UP001219518">
    <property type="component" value="Unassembled WGS sequence"/>
</dbReference>
<dbReference type="Pfam" id="PF10551">
    <property type="entry name" value="MULE"/>
    <property type="match status" value="1"/>
</dbReference>
<dbReference type="PANTHER" id="PTHR47160:SF10">
    <property type="entry name" value="MULE TRANSPOSASE DOMAIN-CONTAINING PROTEIN"/>
    <property type="match status" value="1"/>
</dbReference>
<evidence type="ECO:0000259" key="1">
    <source>
        <dbReference type="Pfam" id="PF10551"/>
    </source>
</evidence>
<name>A0AAE1H959_9NEOP</name>
<comment type="caution">
    <text evidence="2">The sequence shown here is derived from an EMBL/GenBank/DDBJ whole genome shotgun (WGS) entry which is preliminary data.</text>
</comment>
<feature type="domain" description="MULE transposase" evidence="1">
    <location>
        <begin position="26"/>
        <end position="127"/>
    </location>
</feature>
<keyword evidence="3" id="KW-1185">Reference proteome</keyword>
<reference evidence="2" key="1">
    <citation type="submission" date="2021-07" db="EMBL/GenBank/DDBJ databases">
        <authorList>
            <person name="Catto M.A."/>
            <person name="Jacobson A."/>
            <person name="Kennedy G."/>
            <person name="Labadie P."/>
            <person name="Hunt B.G."/>
            <person name="Srinivasan R."/>
        </authorList>
    </citation>
    <scope>NUCLEOTIDE SEQUENCE</scope>
    <source>
        <strain evidence="2">PL_HMW_Pooled</strain>
        <tissue evidence="2">Head</tissue>
    </source>
</reference>
<reference evidence="2" key="2">
    <citation type="journal article" date="2023" name="BMC Genomics">
        <title>Pest status, molecular evolution, and epigenetic factors derived from the genome assembly of Frankliniella fusca, a thysanopteran phytovirus vector.</title>
        <authorList>
            <person name="Catto M.A."/>
            <person name="Labadie P.E."/>
            <person name="Jacobson A.L."/>
            <person name="Kennedy G.G."/>
            <person name="Srinivasan R."/>
            <person name="Hunt B.G."/>
        </authorList>
    </citation>
    <scope>NUCLEOTIDE SEQUENCE</scope>
    <source>
        <strain evidence="2">PL_HMW_Pooled</strain>
    </source>
</reference>
<protein>
    <submittedName>
        <fullName evidence="2">Transporter C18H10.16</fullName>
    </submittedName>
</protein>
<evidence type="ECO:0000313" key="2">
    <source>
        <dbReference type="EMBL" id="KAK3916688.1"/>
    </source>
</evidence>
<sequence length="328" mass="38748">MTNDADRIVVFVTDEALRILCASEIIFADGTFKTVPVQFSQLYTIHGIVVDTAGRKNVYPLVFCLCVRKTEDTYRKIWQVLTDEADRQRLRFRVKLIMTHFEIAAMNVSQHFFPAAERKGCLFHFNQSLWRKAVDEGLRVPYINAENEEHTVRRDIQRLMAIPFVPVNEVEEVFDMVYDEVDDRVLNLATHLDNNYIRGHRALRRRRAVPPMFPVALWNVHEQAVENTHRTNNVVEAYHSKFQKLLVVHHANVWKFLDEIRSEEHDFHQILAQTRAGHINVKQPVNKKYEMCQRRLHRLAETYEEYKERGEIFTYLEAVAYNLKIQPE</sequence>
<evidence type="ECO:0000313" key="3">
    <source>
        <dbReference type="Proteomes" id="UP001219518"/>
    </source>
</evidence>
<proteinExistence type="predicted"/>